<reference evidence="1 2" key="1">
    <citation type="submission" date="2024-09" db="EMBL/GenBank/DDBJ databases">
        <authorList>
            <person name="Sun Q."/>
            <person name="Mori K."/>
        </authorList>
    </citation>
    <scope>NUCLEOTIDE SEQUENCE [LARGE SCALE GENOMIC DNA]</scope>
    <source>
        <strain evidence="1 2">JCM 3143</strain>
    </source>
</reference>
<protein>
    <submittedName>
        <fullName evidence="1">Uncharacterized protein</fullName>
    </submittedName>
</protein>
<comment type="caution">
    <text evidence="1">The sequence shown here is derived from an EMBL/GenBank/DDBJ whole genome shotgun (WGS) entry which is preliminary data.</text>
</comment>
<organism evidence="1 2">
    <name type="scientific">Nonomuraea helvata</name>
    <dbReference type="NCBI Taxonomy" id="37484"/>
    <lineage>
        <taxon>Bacteria</taxon>
        <taxon>Bacillati</taxon>
        <taxon>Actinomycetota</taxon>
        <taxon>Actinomycetes</taxon>
        <taxon>Streptosporangiales</taxon>
        <taxon>Streptosporangiaceae</taxon>
        <taxon>Nonomuraea</taxon>
    </lineage>
</organism>
<gene>
    <name evidence="1" type="ORF">ACFFSA_40300</name>
</gene>
<evidence type="ECO:0000313" key="2">
    <source>
        <dbReference type="Proteomes" id="UP001589532"/>
    </source>
</evidence>
<dbReference type="EMBL" id="JBHMBW010000056">
    <property type="protein sequence ID" value="MFB9629354.1"/>
    <property type="molecule type" value="Genomic_DNA"/>
</dbReference>
<proteinExistence type="predicted"/>
<accession>A0ABV5SCG0</accession>
<dbReference type="RefSeq" id="WP_344987377.1">
    <property type="nucleotide sequence ID" value="NZ_BAAAXV010000001.1"/>
</dbReference>
<keyword evidence="2" id="KW-1185">Reference proteome</keyword>
<name>A0ABV5SCG0_9ACTN</name>
<evidence type="ECO:0000313" key="1">
    <source>
        <dbReference type="EMBL" id="MFB9629354.1"/>
    </source>
</evidence>
<dbReference type="Proteomes" id="UP001589532">
    <property type="component" value="Unassembled WGS sequence"/>
</dbReference>
<sequence>MRERLHPLVWPLAHQRLEHLVDDVEIRQGGEGVVRVEFHLSDAGPAAQQGDVVEGLLEEGEQVGQVGGGGVDGTGLVAGP</sequence>